<feature type="non-terminal residue" evidence="1">
    <location>
        <position position="137"/>
    </location>
</feature>
<dbReference type="EMBL" id="GECU01015622">
    <property type="protein sequence ID" value="JAS92084.1"/>
    <property type="molecule type" value="Transcribed_RNA"/>
</dbReference>
<sequence length="137" mass="15480">MFSGSLGSSGCGHARRFRDAAGTYLAKIYGCLQPGEYDRYVEAIRRVASFNKEAADYRLLQFQFFRLSLSPATEDPRFKLLHHVRQGDWEGAYDLYSAQSPPTCEIDVLLEFADLAILKQKFSTAFDALCYCRSQGV</sequence>
<organism evidence="1">
    <name type="scientific">Homalodisca liturata</name>
    <dbReference type="NCBI Taxonomy" id="320908"/>
    <lineage>
        <taxon>Eukaryota</taxon>
        <taxon>Metazoa</taxon>
        <taxon>Ecdysozoa</taxon>
        <taxon>Arthropoda</taxon>
        <taxon>Hexapoda</taxon>
        <taxon>Insecta</taxon>
        <taxon>Pterygota</taxon>
        <taxon>Neoptera</taxon>
        <taxon>Paraneoptera</taxon>
        <taxon>Hemiptera</taxon>
        <taxon>Auchenorrhyncha</taxon>
        <taxon>Membracoidea</taxon>
        <taxon>Cicadellidae</taxon>
        <taxon>Cicadellinae</taxon>
        <taxon>Proconiini</taxon>
        <taxon>Homalodisca</taxon>
    </lineage>
</organism>
<accession>A0A1B6IYQ9</accession>
<evidence type="ECO:0000313" key="1">
    <source>
        <dbReference type="EMBL" id="JAS92084.1"/>
    </source>
</evidence>
<protein>
    <submittedName>
        <fullName evidence="1">Uncharacterized protein</fullName>
    </submittedName>
</protein>
<dbReference type="AlphaFoldDB" id="A0A1B6IYQ9"/>
<reference evidence="1" key="1">
    <citation type="submission" date="2015-11" db="EMBL/GenBank/DDBJ databases">
        <title>De novo transcriptome assembly of four potential Pierce s Disease insect vectors from Arizona vineyards.</title>
        <authorList>
            <person name="Tassone E.E."/>
        </authorList>
    </citation>
    <scope>NUCLEOTIDE SEQUENCE</scope>
</reference>
<proteinExistence type="predicted"/>
<gene>
    <name evidence="1" type="ORF">g.56113</name>
</gene>
<name>A0A1B6IYQ9_9HEMI</name>